<dbReference type="InterPro" id="IPR050432">
    <property type="entry name" value="FAD-linked_Oxidoreductases_BP"/>
</dbReference>
<accession>A0A830BCJ3</accession>
<dbReference type="InterPro" id="IPR016169">
    <property type="entry name" value="FAD-bd_PCMH_sub2"/>
</dbReference>
<dbReference type="Gene3D" id="1.10.1320.10">
    <property type="entry name" value="DNA-directed RNA polymerase, N-terminal domain"/>
    <property type="match status" value="2"/>
</dbReference>
<dbReference type="EMBL" id="BMAC01000012">
    <property type="protein sequence ID" value="GFP79781.1"/>
    <property type="molecule type" value="Genomic_DNA"/>
</dbReference>
<dbReference type="AlphaFoldDB" id="A0A830BCJ3"/>
<organism evidence="4 5">
    <name type="scientific">Phtheirospermum japonicum</name>
    <dbReference type="NCBI Taxonomy" id="374723"/>
    <lineage>
        <taxon>Eukaryota</taxon>
        <taxon>Viridiplantae</taxon>
        <taxon>Streptophyta</taxon>
        <taxon>Embryophyta</taxon>
        <taxon>Tracheophyta</taxon>
        <taxon>Spermatophyta</taxon>
        <taxon>Magnoliopsida</taxon>
        <taxon>eudicotyledons</taxon>
        <taxon>Gunneridae</taxon>
        <taxon>Pentapetalae</taxon>
        <taxon>asterids</taxon>
        <taxon>lamiids</taxon>
        <taxon>Lamiales</taxon>
        <taxon>Orobanchaceae</taxon>
        <taxon>Orobanchaceae incertae sedis</taxon>
        <taxon>Phtheirospermum</taxon>
    </lineage>
</organism>
<dbReference type="InterPro" id="IPR006094">
    <property type="entry name" value="Oxid_FAD_bind_N"/>
</dbReference>
<dbReference type="Pfam" id="PF04727">
    <property type="entry name" value="ELMO_CED12"/>
    <property type="match status" value="1"/>
</dbReference>
<dbReference type="InterPro" id="IPR037159">
    <property type="entry name" value="RNA_POL_N_sf"/>
</dbReference>
<dbReference type="Gene3D" id="3.30.43.10">
    <property type="entry name" value="Uridine Diphospho-n-acetylenolpyruvylglucosamine Reductase, domain 2"/>
    <property type="match status" value="1"/>
</dbReference>
<reference evidence="4" key="1">
    <citation type="submission" date="2020-07" db="EMBL/GenBank/DDBJ databases">
        <title>Ethylene signaling mediates host invasion by parasitic plants.</title>
        <authorList>
            <person name="Yoshida S."/>
        </authorList>
    </citation>
    <scope>NUCLEOTIDE SEQUENCE</scope>
    <source>
        <strain evidence="4">Okayama</strain>
    </source>
</reference>
<evidence type="ECO:0000259" key="3">
    <source>
        <dbReference type="PROSITE" id="PS51335"/>
    </source>
</evidence>
<feature type="domain" description="ELMO" evidence="3">
    <location>
        <begin position="414"/>
        <end position="498"/>
    </location>
</feature>
<protein>
    <submittedName>
        <fullName evidence="4">DNA-directed RNA polymerase 1 mitochondrial</fullName>
    </submittedName>
</protein>
<dbReference type="GO" id="GO:0050660">
    <property type="term" value="F:flavin adenine dinucleotide binding"/>
    <property type="evidence" value="ECO:0007669"/>
    <property type="project" value="InterPro"/>
</dbReference>
<keyword evidence="4" id="KW-0804">Transcription</keyword>
<dbReference type="Pfam" id="PF14700">
    <property type="entry name" value="RPOL_N"/>
    <property type="match status" value="1"/>
</dbReference>
<dbReference type="SUPFAM" id="SSF56176">
    <property type="entry name" value="FAD-binding/transporter-associated domain-like"/>
    <property type="match status" value="1"/>
</dbReference>
<evidence type="ECO:0000256" key="1">
    <source>
        <dbReference type="ARBA" id="ARBA00005466"/>
    </source>
</evidence>
<name>A0A830BCJ3_9LAMI</name>
<dbReference type="InterPro" id="IPR036318">
    <property type="entry name" value="FAD-bd_PCMH-like_sf"/>
</dbReference>
<dbReference type="InterPro" id="IPR016167">
    <property type="entry name" value="FAD-bd_PCMH_sub1"/>
</dbReference>
<dbReference type="InterPro" id="IPR029262">
    <property type="entry name" value="RPOL_N"/>
</dbReference>
<keyword evidence="2" id="KW-0560">Oxidoreductase</keyword>
<comment type="similarity">
    <text evidence="1">Belongs to the oxygen-dependent FAD-linked oxidoreductase family.</text>
</comment>
<dbReference type="GO" id="GO:0016491">
    <property type="term" value="F:oxidoreductase activity"/>
    <property type="evidence" value="ECO:0007669"/>
    <property type="project" value="UniProtKB-KW"/>
</dbReference>
<dbReference type="PANTHER" id="PTHR13878">
    <property type="entry name" value="GULONOLACTONE OXIDASE"/>
    <property type="match status" value="1"/>
</dbReference>
<proteinExistence type="inferred from homology"/>
<dbReference type="PROSITE" id="PS51335">
    <property type="entry name" value="ELMO"/>
    <property type="match status" value="1"/>
</dbReference>
<evidence type="ECO:0000313" key="5">
    <source>
        <dbReference type="Proteomes" id="UP000653305"/>
    </source>
</evidence>
<sequence length="498" mass="56382">MEIVSGRTMYTQHQESMMSSLDNVRIHKFLEKCKRKNALNRTCNEGNEPEAKEQERLRKKVKFLMKKQKLHQVQKIVRQQDDVKPWGQDAQVKVGCRLIQILTQTAYIQPPVDQNDDAPPDIRPAFVPTLKSVETPHMVIPYMPMLVPPTNLDGARHMVIPYMPMLVPPPTWTGYERGAYLFLPSYIMRTHGAKQQREAVKRAPKPQLEPILQHHHSMATKLLLMFAIFRLIVTIGLTLDSTELLHLEVEGRLSLEPANVGSASRDFGGMQSVEPLAVLHPASAGDVAQLVKSVYESAYGFGVSARRHGHSINGQAMTKNGLVIQMTSSGKPTPPWVSEKFMYVDVWGGELWVDVLRSTLEYGLAPKSWTDYLYLSVGGTLSNAGISGQAFNYGPQINVYELDVVTVRQIDIHGKWQYVFSLYREELYGLISNQWKEMGWQGKDPSTDFRGGGFISLENLLYFARNILGLLWKQEGNRALWEYPFAVGCVNITFMFIA</sequence>
<dbReference type="InterPro" id="IPR006816">
    <property type="entry name" value="ELMO_dom"/>
</dbReference>
<dbReference type="Pfam" id="PF01565">
    <property type="entry name" value="FAD_binding_4"/>
    <property type="match status" value="1"/>
</dbReference>
<keyword evidence="5" id="KW-1185">Reference proteome</keyword>
<dbReference type="InterPro" id="IPR043502">
    <property type="entry name" value="DNA/RNA_pol_sf"/>
</dbReference>
<comment type="caution">
    <text evidence="4">The sequence shown here is derived from an EMBL/GenBank/DDBJ whole genome shotgun (WGS) entry which is preliminary data.</text>
</comment>
<dbReference type="SUPFAM" id="SSF56672">
    <property type="entry name" value="DNA/RNA polymerases"/>
    <property type="match status" value="1"/>
</dbReference>
<dbReference type="OrthoDB" id="1722274at2759"/>
<dbReference type="PANTHER" id="PTHR13878:SF102">
    <property type="entry name" value="CYTOKININ DEHYDROGENASE 5"/>
    <property type="match status" value="1"/>
</dbReference>
<dbReference type="Proteomes" id="UP000653305">
    <property type="component" value="Unassembled WGS sequence"/>
</dbReference>
<evidence type="ECO:0000256" key="2">
    <source>
        <dbReference type="ARBA" id="ARBA00023002"/>
    </source>
</evidence>
<dbReference type="SMART" id="SM01311">
    <property type="entry name" value="RPOL_N"/>
    <property type="match status" value="1"/>
</dbReference>
<evidence type="ECO:0000313" key="4">
    <source>
        <dbReference type="EMBL" id="GFP79781.1"/>
    </source>
</evidence>
<dbReference type="GO" id="GO:0000428">
    <property type="term" value="C:DNA-directed RNA polymerase complex"/>
    <property type="evidence" value="ECO:0007669"/>
    <property type="project" value="UniProtKB-KW"/>
</dbReference>
<dbReference type="Gene3D" id="3.30.465.10">
    <property type="match status" value="1"/>
</dbReference>
<gene>
    <name evidence="4" type="ORF">PHJA_000121500</name>
</gene>
<keyword evidence="4" id="KW-0240">DNA-directed RNA polymerase</keyword>